<dbReference type="GO" id="GO:0016757">
    <property type="term" value="F:glycosyltransferase activity"/>
    <property type="evidence" value="ECO:0007669"/>
    <property type="project" value="UniProtKB-ARBA"/>
</dbReference>
<dbReference type="Gene3D" id="3.40.50.2000">
    <property type="entry name" value="Glycogen Phosphorylase B"/>
    <property type="match status" value="2"/>
</dbReference>
<dbReference type="Pfam" id="PF06722">
    <property type="entry name" value="EryCIII-like_C"/>
    <property type="match status" value="1"/>
</dbReference>
<protein>
    <recommendedName>
        <fullName evidence="1">Erythromycin biosynthesis protein CIII-like C-terminal domain-containing protein</fullName>
    </recommendedName>
</protein>
<gene>
    <name evidence="2" type="ORF">SDC9_62234</name>
</gene>
<dbReference type="InterPro" id="IPR010610">
    <property type="entry name" value="EryCIII-like_C"/>
</dbReference>
<reference evidence="2" key="1">
    <citation type="submission" date="2019-08" db="EMBL/GenBank/DDBJ databases">
        <authorList>
            <person name="Kucharzyk K."/>
            <person name="Murdoch R.W."/>
            <person name="Higgins S."/>
            <person name="Loffler F."/>
        </authorList>
    </citation>
    <scope>NUCLEOTIDE SEQUENCE</scope>
</reference>
<proteinExistence type="predicted"/>
<dbReference type="SUPFAM" id="SSF53756">
    <property type="entry name" value="UDP-Glycosyltransferase/glycogen phosphorylase"/>
    <property type="match status" value="1"/>
</dbReference>
<evidence type="ECO:0000313" key="2">
    <source>
        <dbReference type="EMBL" id="MPM15860.1"/>
    </source>
</evidence>
<feature type="domain" description="Erythromycin biosynthesis protein CIII-like C-terminal" evidence="1">
    <location>
        <begin position="265"/>
        <end position="361"/>
    </location>
</feature>
<dbReference type="PANTHER" id="PTHR48050">
    <property type="entry name" value="STEROL 3-BETA-GLUCOSYLTRANSFERASE"/>
    <property type="match status" value="1"/>
</dbReference>
<organism evidence="2">
    <name type="scientific">bioreactor metagenome</name>
    <dbReference type="NCBI Taxonomy" id="1076179"/>
    <lineage>
        <taxon>unclassified sequences</taxon>
        <taxon>metagenomes</taxon>
        <taxon>ecological metagenomes</taxon>
    </lineage>
</organism>
<sequence>MKVLIVPMSAVAQMEGPFSRAEILAKTFLESGIQVALCGESSRVVSGTAHYFLSTPIPMGLPKWLGSRVYPFADRLGIIGRKTIHSFEEVLHVTGASAYPYLKTSIGEIRSAIRDFQPDIVYSEFNLSAMIAAKAESKPLMVSYSFPTQPDYAASPQFAGGVNRVLKELKQPQVKSALDLFLRADCRVIPSSDILEPVHGKNNLFVGPLKKVPVSQAANRKNCILVYLGNGTIPINRIRKVVFDTLRSAPYEVFLAGMRERKDIGNIHLGRRFDFSALFPRTAVYINHGGQNSMMDGFLYGIPQLVCPGKVFERKYSADSVVKNGAGIAITASEFSPDTISKAVHYLTSDESFRTNAEKLGKSLRCLGGTTAVLDYICSNF</sequence>
<dbReference type="PANTHER" id="PTHR48050:SF13">
    <property type="entry name" value="STEROL 3-BETA-GLUCOSYLTRANSFERASE UGT80A2"/>
    <property type="match status" value="1"/>
</dbReference>
<comment type="caution">
    <text evidence="2">The sequence shown here is derived from an EMBL/GenBank/DDBJ whole genome shotgun (WGS) entry which is preliminary data.</text>
</comment>
<dbReference type="EMBL" id="VSSQ01002512">
    <property type="protein sequence ID" value="MPM15860.1"/>
    <property type="molecule type" value="Genomic_DNA"/>
</dbReference>
<name>A0A644XI16_9ZZZZ</name>
<accession>A0A644XI16</accession>
<evidence type="ECO:0000259" key="1">
    <source>
        <dbReference type="Pfam" id="PF06722"/>
    </source>
</evidence>
<dbReference type="AlphaFoldDB" id="A0A644XI16"/>
<dbReference type="InterPro" id="IPR050426">
    <property type="entry name" value="Glycosyltransferase_28"/>
</dbReference>